<gene>
    <name evidence="1" type="ORF">METZ01_LOCUS507381</name>
</gene>
<dbReference type="EMBL" id="UINC01224764">
    <property type="protein sequence ID" value="SVE54527.1"/>
    <property type="molecule type" value="Genomic_DNA"/>
</dbReference>
<reference evidence="1" key="1">
    <citation type="submission" date="2018-05" db="EMBL/GenBank/DDBJ databases">
        <authorList>
            <person name="Lanie J.A."/>
            <person name="Ng W.-L."/>
            <person name="Kazmierczak K.M."/>
            <person name="Andrzejewski T.M."/>
            <person name="Davidsen T.M."/>
            <person name="Wayne K.J."/>
            <person name="Tettelin H."/>
            <person name="Glass J.I."/>
            <person name="Rusch D."/>
            <person name="Podicherti R."/>
            <person name="Tsui H.-C.T."/>
            <person name="Winkler M.E."/>
        </authorList>
    </citation>
    <scope>NUCLEOTIDE SEQUENCE</scope>
</reference>
<accession>A0A383ECF5</accession>
<feature type="non-terminal residue" evidence="1">
    <location>
        <position position="1"/>
    </location>
</feature>
<dbReference type="AlphaFoldDB" id="A0A383ECF5"/>
<organism evidence="1">
    <name type="scientific">marine metagenome</name>
    <dbReference type="NCBI Taxonomy" id="408172"/>
    <lineage>
        <taxon>unclassified sequences</taxon>
        <taxon>metagenomes</taxon>
        <taxon>ecological metagenomes</taxon>
    </lineage>
</organism>
<feature type="non-terminal residue" evidence="1">
    <location>
        <position position="27"/>
    </location>
</feature>
<protein>
    <submittedName>
        <fullName evidence="1">Uncharacterized protein</fullName>
    </submittedName>
</protein>
<proteinExistence type="predicted"/>
<sequence length="27" mass="3086">MFNTKSKKEEPVIISPSFQLPIILIVL</sequence>
<evidence type="ECO:0000313" key="1">
    <source>
        <dbReference type="EMBL" id="SVE54527.1"/>
    </source>
</evidence>
<name>A0A383ECF5_9ZZZZ</name>